<organism evidence="2 3">
    <name type="scientific">Hymenobacter lutimineralis</name>
    <dbReference type="NCBI Taxonomy" id="2606448"/>
    <lineage>
        <taxon>Bacteria</taxon>
        <taxon>Pseudomonadati</taxon>
        <taxon>Bacteroidota</taxon>
        <taxon>Cytophagia</taxon>
        <taxon>Cytophagales</taxon>
        <taxon>Hymenobacteraceae</taxon>
        <taxon>Hymenobacter</taxon>
    </lineage>
</organism>
<gene>
    <name evidence="2" type="ORF">FY528_03595</name>
</gene>
<reference evidence="2 3" key="1">
    <citation type="submission" date="2019-08" db="EMBL/GenBank/DDBJ databases">
        <authorList>
            <person name="Seo M.-J."/>
        </authorList>
    </citation>
    <scope>NUCLEOTIDE SEQUENCE [LARGE SCALE GENOMIC DNA]</scope>
    <source>
        <strain evidence="2 3">KIGAM108</strain>
    </source>
</reference>
<dbReference type="RefSeq" id="WP_149069620.1">
    <property type="nucleotide sequence ID" value="NZ_VTHL01000002.1"/>
</dbReference>
<dbReference type="Proteomes" id="UP000322791">
    <property type="component" value="Unassembled WGS sequence"/>
</dbReference>
<keyword evidence="3" id="KW-1185">Reference proteome</keyword>
<keyword evidence="1" id="KW-0732">Signal</keyword>
<protein>
    <submittedName>
        <fullName evidence="2">Uncharacterized protein</fullName>
    </submittedName>
</protein>
<dbReference type="Gene3D" id="1.25.40.10">
    <property type="entry name" value="Tetratricopeptide repeat domain"/>
    <property type="match status" value="1"/>
</dbReference>
<feature type="chain" id="PRO_5023094488" evidence="1">
    <location>
        <begin position="24"/>
        <end position="243"/>
    </location>
</feature>
<evidence type="ECO:0000256" key="1">
    <source>
        <dbReference type="SAM" id="SignalP"/>
    </source>
</evidence>
<name>A0A5D6VDT1_9BACT</name>
<comment type="caution">
    <text evidence="2">The sequence shown here is derived from an EMBL/GenBank/DDBJ whole genome shotgun (WGS) entry which is preliminary data.</text>
</comment>
<evidence type="ECO:0000313" key="3">
    <source>
        <dbReference type="Proteomes" id="UP000322791"/>
    </source>
</evidence>
<evidence type="ECO:0000313" key="2">
    <source>
        <dbReference type="EMBL" id="TYZ13505.1"/>
    </source>
</evidence>
<proteinExistence type="predicted"/>
<dbReference type="AlphaFoldDB" id="A0A5D6VDT1"/>
<dbReference type="InterPro" id="IPR011990">
    <property type="entry name" value="TPR-like_helical_dom_sf"/>
</dbReference>
<dbReference type="SUPFAM" id="SSF48452">
    <property type="entry name" value="TPR-like"/>
    <property type="match status" value="1"/>
</dbReference>
<accession>A0A5D6VDT1</accession>
<feature type="signal peptide" evidence="1">
    <location>
        <begin position="1"/>
        <end position="23"/>
    </location>
</feature>
<dbReference type="EMBL" id="VTHL01000002">
    <property type="protein sequence ID" value="TYZ13505.1"/>
    <property type="molecule type" value="Genomic_DNA"/>
</dbReference>
<dbReference type="Pfam" id="PF14559">
    <property type="entry name" value="TPR_19"/>
    <property type="match status" value="1"/>
</dbReference>
<sequence length="243" mass="26446">MKKLLLSSTLLLACLLNLTPASAQKVKIKQKAGASTLSDAARRTLALFGGVSATEAERLAGPAIMADATRSFASRTEASRFFSEKGFEYLAENQPDTAMYRFNLAWALDPRNPDALRGQAVVLSQRNVPPTEIMPLVQQGLVLAPNNAALLGDLGTLQLLQYSISKKKRDLTEAVATLEHATQLQPTNGAAWNQLAHAYYSQEKYAEAWQAVHATQKANMALVDFNLVSELMSKLPDPQGTFK</sequence>